<name>A0A9K3NUU7_HELAN</name>
<keyword evidence="1" id="KW-1133">Transmembrane helix</keyword>
<reference evidence="2" key="1">
    <citation type="journal article" date="2017" name="Nature">
        <title>The sunflower genome provides insights into oil metabolism, flowering and Asterid evolution.</title>
        <authorList>
            <person name="Badouin H."/>
            <person name="Gouzy J."/>
            <person name="Grassa C.J."/>
            <person name="Murat F."/>
            <person name="Staton S.E."/>
            <person name="Cottret L."/>
            <person name="Lelandais-Briere C."/>
            <person name="Owens G.L."/>
            <person name="Carrere S."/>
            <person name="Mayjonade B."/>
            <person name="Legrand L."/>
            <person name="Gill N."/>
            <person name="Kane N.C."/>
            <person name="Bowers J.E."/>
            <person name="Hubner S."/>
            <person name="Bellec A."/>
            <person name="Berard A."/>
            <person name="Berges H."/>
            <person name="Blanchet N."/>
            <person name="Boniface M.C."/>
            <person name="Brunel D."/>
            <person name="Catrice O."/>
            <person name="Chaidir N."/>
            <person name="Claudel C."/>
            <person name="Donnadieu C."/>
            <person name="Faraut T."/>
            <person name="Fievet G."/>
            <person name="Helmstetter N."/>
            <person name="King M."/>
            <person name="Knapp S.J."/>
            <person name="Lai Z."/>
            <person name="Le Paslier M.C."/>
            <person name="Lippi Y."/>
            <person name="Lorenzon L."/>
            <person name="Mandel J.R."/>
            <person name="Marage G."/>
            <person name="Marchand G."/>
            <person name="Marquand E."/>
            <person name="Bret-Mestries E."/>
            <person name="Morien E."/>
            <person name="Nambeesan S."/>
            <person name="Nguyen T."/>
            <person name="Pegot-Espagnet P."/>
            <person name="Pouilly N."/>
            <person name="Raftis F."/>
            <person name="Sallet E."/>
            <person name="Schiex T."/>
            <person name="Thomas J."/>
            <person name="Vandecasteele C."/>
            <person name="Vares D."/>
            <person name="Vear F."/>
            <person name="Vautrin S."/>
            <person name="Crespi M."/>
            <person name="Mangin B."/>
            <person name="Burke J.M."/>
            <person name="Salse J."/>
            <person name="Munos S."/>
            <person name="Vincourt P."/>
            <person name="Rieseberg L.H."/>
            <person name="Langlade N.B."/>
        </authorList>
    </citation>
    <scope>NUCLEOTIDE SEQUENCE</scope>
    <source>
        <tissue evidence="2">Leaves</tissue>
    </source>
</reference>
<dbReference type="Proteomes" id="UP000215914">
    <property type="component" value="Unassembled WGS sequence"/>
</dbReference>
<feature type="transmembrane region" description="Helical" evidence="1">
    <location>
        <begin position="53"/>
        <end position="72"/>
    </location>
</feature>
<organism evidence="2 3">
    <name type="scientific">Helianthus annuus</name>
    <name type="common">Common sunflower</name>
    <dbReference type="NCBI Taxonomy" id="4232"/>
    <lineage>
        <taxon>Eukaryota</taxon>
        <taxon>Viridiplantae</taxon>
        <taxon>Streptophyta</taxon>
        <taxon>Embryophyta</taxon>
        <taxon>Tracheophyta</taxon>
        <taxon>Spermatophyta</taxon>
        <taxon>Magnoliopsida</taxon>
        <taxon>eudicotyledons</taxon>
        <taxon>Gunneridae</taxon>
        <taxon>Pentapetalae</taxon>
        <taxon>asterids</taxon>
        <taxon>campanulids</taxon>
        <taxon>Asterales</taxon>
        <taxon>Asteraceae</taxon>
        <taxon>Asteroideae</taxon>
        <taxon>Heliantheae alliance</taxon>
        <taxon>Heliantheae</taxon>
        <taxon>Helianthus</taxon>
    </lineage>
</organism>
<evidence type="ECO:0000313" key="3">
    <source>
        <dbReference type="Proteomes" id="UP000215914"/>
    </source>
</evidence>
<proteinExistence type="predicted"/>
<reference evidence="2" key="2">
    <citation type="submission" date="2020-06" db="EMBL/GenBank/DDBJ databases">
        <title>Helianthus annuus Genome sequencing and assembly Release 2.</title>
        <authorList>
            <person name="Gouzy J."/>
            <person name="Langlade N."/>
            <person name="Munos S."/>
        </authorList>
    </citation>
    <scope>NUCLEOTIDE SEQUENCE</scope>
    <source>
        <tissue evidence="2">Leaves</tissue>
    </source>
</reference>
<gene>
    <name evidence="2" type="ORF">HanXRQr2_Chr04g0189531</name>
</gene>
<evidence type="ECO:0000256" key="1">
    <source>
        <dbReference type="SAM" id="Phobius"/>
    </source>
</evidence>
<protein>
    <submittedName>
        <fullName evidence="2">Uncharacterized protein</fullName>
    </submittedName>
</protein>
<dbReference type="AlphaFoldDB" id="A0A9K3NUU7"/>
<keyword evidence="1" id="KW-0812">Transmembrane</keyword>
<comment type="caution">
    <text evidence="2">The sequence shown here is derived from an EMBL/GenBank/DDBJ whole genome shotgun (WGS) entry which is preliminary data.</text>
</comment>
<feature type="transmembrane region" description="Helical" evidence="1">
    <location>
        <begin position="104"/>
        <end position="122"/>
    </location>
</feature>
<keyword evidence="1" id="KW-0472">Membrane</keyword>
<dbReference type="Gramene" id="mRNA:HanXRQr2_Chr04g0189531">
    <property type="protein sequence ID" value="mRNA:HanXRQr2_Chr04g0189531"/>
    <property type="gene ID" value="HanXRQr2_Chr04g0189531"/>
</dbReference>
<keyword evidence="3" id="KW-1185">Reference proteome</keyword>
<dbReference type="EMBL" id="MNCJ02000319">
    <property type="protein sequence ID" value="KAF5812168.1"/>
    <property type="molecule type" value="Genomic_DNA"/>
</dbReference>
<evidence type="ECO:0000313" key="2">
    <source>
        <dbReference type="EMBL" id="KAF5812168.1"/>
    </source>
</evidence>
<sequence>MPPTFLFYNLFTTRVFTLFLLGPSRTFCFLLSPIIVAAIGLEFASVADNRLNIVFKTMGYGAWGFGWGVCWLKMLGLGRGPKDGSLKPIVGRASNPMSRSPIRFVGHVLFTFFFTECNAFIWY</sequence>
<accession>A0A9K3NUU7</accession>